<evidence type="ECO:0000256" key="9">
    <source>
        <dbReference type="ARBA" id="ARBA00048070"/>
    </source>
</evidence>
<evidence type="ECO:0000256" key="1">
    <source>
        <dbReference type="ARBA" id="ARBA00001946"/>
    </source>
</evidence>
<evidence type="ECO:0000256" key="2">
    <source>
        <dbReference type="ARBA" id="ARBA00022679"/>
    </source>
</evidence>
<comment type="subunit">
    <text evidence="10">Homodimer.</text>
</comment>
<feature type="site" description="Important for substrate specificity; cannot use PPi as phosphoryl donor" evidence="10">
    <location>
        <position position="176"/>
    </location>
</feature>
<dbReference type="InterPro" id="IPR035966">
    <property type="entry name" value="PKF_sf"/>
</dbReference>
<dbReference type="GO" id="GO:0005524">
    <property type="term" value="F:ATP binding"/>
    <property type="evidence" value="ECO:0007669"/>
    <property type="project" value="UniProtKB-KW"/>
</dbReference>
<feature type="binding site" evidence="10">
    <location>
        <begin position="203"/>
        <end position="205"/>
    </location>
    <ligand>
        <name>substrate</name>
    </ligand>
</feature>
<keyword evidence="10" id="KW-0963">Cytoplasm</keyword>
<evidence type="ECO:0000256" key="7">
    <source>
        <dbReference type="ARBA" id="ARBA00022842"/>
    </source>
</evidence>
<dbReference type="RefSeq" id="WP_095042796.1">
    <property type="nucleotide sequence ID" value="NZ_LN890655.1"/>
</dbReference>
<keyword evidence="3 10" id="KW-0479">Metal-binding</keyword>
<protein>
    <recommendedName>
        <fullName evidence="10">ATP-dependent 6-phosphofructokinase</fullName>
        <shortName evidence="10">ATP-PFK</shortName>
        <shortName evidence="10">Phosphofructokinase</shortName>
        <ecNumber evidence="10">2.7.1.11</ecNumber>
    </recommendedName>
    <alternativeName>
        <fullName evidence="10">Phosphohexokinase</fullName>
    </alternativeName>
</protein>
<comment type="catalytic activity">
    <reaction evidence="9 10">
        <text>beta-D-fructose 6-phosphate + ATP = beta-D-fructose 1,6-bisphosphate + ADP + H(+)</text>
        <dbReference type="Rhea" id="RHEA:16109"/>
        <dbReference type="ChEBI" id="CHEBI:15378"/>
        <dbReference type="ChEBI" id="CHEBI:30616"/>
        <dbReference type="ChEBI" id="CHEBI:32966"/>
        <dbReference type="ChEBI" id="CHEBI:57634"/>
        <dbReference type="ChEBI" id="CHEBI:456216"/>
        <dbReference type="EC" id="2.7.1.11"/>
    </reaction>
</comment>
<dbReference type="UniPathway" id="UPA00109">
    <property type="reaction ID" value="UER00182"/>
</dbReference>
<evidence type="ECO:0000259" key="11">
    <source>
        <dbReference type="Pfam" id="PF00365"/>
    </source>
</evidence>
<keyword evidence="8 10" id="KW-0324">Glycolysis</keyword>
<dbReference type="PIRSF" id="PIRSF000534">
    <property type="entry name" value="PPi_PFK_TP0108"/>
    <property type="match status" value="1"/>
</dbReference>
<comment type="function">
    <text evidence="10">Catalyzes the phosphorylation of D-fructose 6-phosphate to fructose 1,6-bisphosphate by ATP, the first committing step of glycolysis.</text>
</comment>
<dbReference type="Pfam" id="PF00365">
    <property type="entry name" value="PFK"/>
    <property type="match status" value="1"/>
</dbReference>
<dbReference type="FunFam" id="3.40.50.450:FF:000002">
    <property type="entry name" value="ATP-dependent 6-phosphofructokinase"/>
    <property type="match status" value="1"/>
</dbReference>
<evidence type="ECO:0000256" key="4">
    <source>
        <dbReference type="ARBA" id="ARBA00022741"/>
    </source>
</evidence>
<evidence type="ECO:0000256" key="3">
    <source>
        <dbReference type="ARBA" id="ARBA00022723"/>
    </source>
</evidence>
<feature type="binding site" evidence="10">
    <location>
        <begin position="353"/>
        <end position="356"/>
    </location>
    <ligand>
        <name>substrate</name>
    </ligand>
</feature>
<feature type="binding site" evidence="10">
    <location>
        <position position="83"/>
    </location>
    <ligand>
        <name>ATP</name>
        <dbReference type="ChEBI" id="CHEBI:30616"/>
    </ligand>
</feature>
<dbReference type="OrthoDB" id="9802503at2"/>
<dbReference type="GO" id="GO:0003872">
    <property type="term" value="F:6-phosphofructokinase activity"/>
    <property type="evidence" value="ECO:0007669"/>
    <property type="project" value="UniProtKB-UniRule"/>
</dbReference>
<dbReference type="GO" id="GO:0006002">
    <property type="term" value="P:fructose 6-phosphate metabolic process"/>
    <property type="evidence" value="ECO:0007669"/>
    <property type="project" value="InterPro"/>
</dbReference>
<dbReference type="PRINTS" id="PR00476">
    <property type="entry name" value="PHFRCTKINASE"/>
</dbReference>
<keyword evidence="2 10" id="KW-0808">Transferase</keyword>
<comment type="subcellular location">
    <subcellularLocation>
        <location evidence="10">Cytoplasm</location>
    </subcellularLocation>
</comment>
<organism evidence="12 13">
    <name type="scientific">Candidatus Promineifilum breve</name>
    <dbReference type="NCBI Taxonomy" id="1806508"/>
    <lineage>
        <taxon>Bacteria</taxon>
        <taxon>Bacillati</taxon>
        <taxon>Chloroflexota</taxon>
        <taxon>Ardenticatenia</taxon>
        <taxon>Candidatus Promineifilales</taxon>
        <taxon>Candidatus Promineifilaceae</taxon>
        <taxon>Candidatus Promineifilum</taxon>
    </lineage>
</organism>
<evidence type="ECO:0000256" key="10">
    <source>
        <dbReference type="HAMAP-Rule" id="MF_01981"/>
    </source>
</evidence>
<evidence type="ECO:0000313" key="13">
    <source>
        <dbReference type="Proteomes" id="UP000215027"/>
    </source>
</evidence>
<keyword evidence="7 10" id="KW-0460">Magnesium</keyword>
<keyword evidence="13" id="KW-1185">Reference proteome</keyword>
<comment type="cofactor">
    <cofactor evidence="1 10">
        <name>Mg(2+)</name>
        <dbReference type="ChEBI" id="CHEBI:18420"/>
    </cofactor>
</comment>
<dbReference type="AlphaFoldDB" id="A0A160T3X6"/>
<evidence type="ECO:0000256" key="8">
    <source>
        <dbReference type="ARBA" id="ARBA00023152"/>
    </source>
</evidence>
<dbReference type="GO" id="GO:0046872">
    <property type="term" value="F:metal ion binding"/>
    <property type="evidence" value="ECO:0007669"/>
    <property type="project" value="UniProtKB-KW"/>
</dbReference>
<dbReference type="EC" id="2.7.1.11" evidence="10"/>
<evidence type="ECO:0000256" key="5">
    <source>
        <dbReference type="ARBA" id="ARBA00022777"/>
    </source>
</evidence>
<dbReference type="Proteomes" id="UP000215027">
    <property type="component" value="Chromosome I"/>
</dbReference>
<feature type="active site" description="Proton acceptor" evidence="10">
    <location>
        <position position="205"/>
    </location>
</feature>
<reference evidence="12" key="1">
    <citation type="submission" date="2016-01" db="EMBL/GenBank/DDBJ databases">
        <authorList>
            <person name="Mcilroy J.S."/>
            <person name="Karst M S."/>
            <person name="Albertsen M."/>
        </authorList>
    </citation>
    <scope>NUCLEOTIDE SEQUENCE</scope>
    <source>
        <strain evidence="12">Cfx-K</strain>
    </source>
</reference>
<evidence type="ECO:0000256" key="6">
    <source>
        <dbReference type="ARBA" id="ARBA00022840"/>
    </source>
</evidence>
<feature type="binding site" evidence="10">
    <location>
        <position position="301"/>
    </location>
    <ligand>
        <name>substrate</name>
    </ligand>
</feature>
<dbReference type="InterPro" id="IPR050929">
    <property type="entry name" value="PFKA"/>
</dbReference>
<dbReference type="SUPFAM" id="SSF53784">
    <property type="entry name" value="Phosphofructokinase"/>
    <property type="match status" value="1"/>
</dbReference>
<keyword evidence="6 10" id="KW-0067">ATP-binding</keyword>
<dbReference type="InterPro" id="IPR012004">
    <property type="entry name" value="PyroP-dep_PFK_TP0108"/>
</dbReference>
<sequence length="431" mass="46387">MEQNEFDHDLNIDRLGPATVPSPKRVMRYTADDERVIAATDPVAIARQLAAGQAPASFEAAGPREFLFFNPDGLRAGIVTCGGLCPGLNDVIRAIVLSLYHHYGVREIDGFRFGYEGLNPDLGHEPLQLTPDGVEMIGELGGTILGTSRGDQDVTLMVDTLVARNVRILFTIGGDGTLRGAAAIAAEIARRNLPIAVVGVPKTIDNDISLIERSFGFVTATAEARRAVQAAHNEAEAARNGIGLVKLMGRESGFIAAYSALADSQVNFCLIPECPFTLEALLPALAERLRQRGHAVIAVAEGAGQQLVGRDGARDASGNVKMGDIGLFLKEAIKDYFAARNVSISLKYIDPSYTIRSLPANAYDSAYCLLLGFNAVHAAMSGRTNLVVGYWNNHYTHVPIPAAVSRRKQIDPEDWLWTSVLLATGQPRELV</sequence>
<proteinExistence type="inferred from homology"/>
<keyword evidence="4 10" id="KW-0547">Nucleotide-binding</keyword>
<dbReference type="NCBIfam" id="NF005301">
    <property type="entry name" value="PRK06830.1"/>
    <property type="match status" value="1"/>
</dbReference>
<comment type="similarity">
    <text evidence="10">Belongs to the phosphofructokinase type A (PFKA) family. PPi-dependent PFK group II subfamily. Atypical ATP-dependent clade 'X' sub-subfamily.</text>
</comment>
<feature type="domain" description="Phosphofructokinase" evidence="11">
    <location>
        <begin position="75"/>
        <end position="378"/>
    </location>
</feature>
<dbReference type="GO" id="GO:0005737">
    <property type="term" value="C:cytoplasm"/>
    <property type="evidence" value="ECO:0007669"/>
    <property type="project" value="UniProtKB-SubCell"/>
</dbReference>
<keyword evidence="5 10" id="KW-0418">Kinase</keyword>
<feature type="binding site" evidence="10">
    <location>
        <begin position="149"/>
        <end position="150"/>
    </location>
    <ligand>
        <name>ATP</name>
        <dbReference type="ChEBI" id="CHEBI:30616"/>
    </ligand>
</feature>
<accession>A0A160T3X6</accession>
<dbReference type="Gene3D" id="3.40.50.450">
    <property type="match status" value="1"/>
</dbReference>
<gene>
    <name evidence="10" type="primary">pfkA</name>
    <name evidence="12" type="ORF">CFX0092_A1402</name>
</gene>
<comment type="pathway">
    <text evidence="10">Carbohydrate degradation; glycolysis; D-glyceraldehyde 3-phosphate and glycerone phosphate from D-glucose: step 3/4.</text>
</comment>
<dbReference type="PANTHER" id="PTHR45770">
    <property type="entry name" value="ATP-DEPENDENT 6-PHOSPHOFRUCTOKINASE 1"/>
    <property type="match status" value="1"/>
</dbReference>
<dbReference type="KEGG" id="pbf:CFX0092_A1402"/>
<feature type="binding site" evidence="10">
    <location>
        <begin position="248"/>
        <end position="250"/>
    </location>
    <ligand>
        <name>substrate</name>
    </ligand>
</feature>
<evidence type="ECO:0000313" key="12">
    <source>
        <dbReference type="EMBL" id="CUS03280.2"/>
    </source>
</evidence>
<dbReference type="EMBL" id="LN890655">
    <property type="protein sequence ID" value="CUS03280.2"/>
    <property type="molecule type" value="Genomic_DNA"/>
</dbReference>
<dbReference type="InterPro" id="IPR000023">
    <property type="entry name" value="Phosphofructokinase_dom"/>
</dbReference>
<feature type="binding site" evidence="10">
    <location>
        <position position="175"/>
    </location>
    <ligand>
        <name>Mg(2+)</name>
        <dbReference type="ChEBI" id="CHEBI:18420"/>
        <note>catalytic</note>
    </ligand>
</feature>
<name>A0A160T3X6_9CHLR</name>
<dbReference type="HAMAP" id="MF_01981">
    <property type="entry name" value="Phosphofructokinase_II_X"/>
    <property type="match status" value="1"/>
</dbReference>
<feature type="binding site" evidence="10">
    <location>
        <begin position="174"/>
        <end position="177"/>
    </location>
    <ligand>
        <name>ATP</name>
        <dbReference type="ChEBI" id="CHEBI:30616"/>
    </ligand>
</feature>
<dbReference type="InterPro" id="IPR022953">
    <property type="entry name" value="ATP_PFK"/>
</dbReference>